<dbReference type="Proteomes" id="UP000000305">
    <property type="component" value="Unassembled WGS sequence"/>
</dbReference>
<dbReference type="HOGENOM" id="CLU_861244_0_0_1"/>
<proteinExistence type="predicted"/>
<accession>E9GXM3</accession>
<evidence type="ECO:0000313" key="2">
    <source>
        <dbReference type="EMBL" id="EFX75685.1"/>
    </source>
</evidence>
<protein>
    <submittedName>
        <fullName evidence="2">Uncharacterized protein</fullName>
    </submittedName>
</protein>
<sequence>MVQLIQEQSTFALAQSHLPPLEYTETFTPLWSGCLAVVAVVKLLSSMIKATGNMNENLHHSQLSDTSSHNGGGSGYGNLELEKMNPLGELNFFFGERSASNSQQQRPQQQQQQQQNNQQQPGKRSMDDVLKKLSSKMHISHSPDEEMDPFTIKDSRSGHSHHVGSGGTNRSSADIGSHGSGSSSGGAGSHASDAGSLLDALGGESLTEKERILNEKIAELTKIREQMIAQRSGSSSSDYTDKGKCPIWSELKQAFSLVVSVQNTVDQSPHKRNKKENAIGGKDEGTATADPLCLAASGRGRRPALAHDEDAHTPMRLLSFSRG</sequence>
<dbReference type="InParanoid" id="E9GXM3"/>
<feature type="compositionally biased region" description="Low complexity" evidence="1">
    <location>
        <begin position="103"/>
        <end position="121"/>
    </location>
</feature>
<evidence type="ECO:0000313" key="3">
    <source>
        <dbReference type="Proteomes" id="UP000000305"/>
    </source>
</evidence>
<dbReference type="KEGG" id="dpx:DAPPUDRAFT_107585"/>
<feature type="region of interest" description="Disordered" evidence="1">
    <location>
        <begin position="264"/>
        <end position="323"/>
    </location>
</feature>
<organism evidence="2 3">
    <name type="scientific">Daphnia pulex</name>
    <name type="common">Water flea</name>
    <dbReference type="NCBI Taxonomy" id="6669"/>
    <lineage>
        <taxon>Eukaryota</taxon>
        <taxon>Metazoa</taxon>
        <taxon>Ecdysozoa</taxon>
        <taxon>Arthropoda</taxon>
        <taxon>Crustacea</taxon>
        <taxon>Branchiopoda</taxon>
        <taxon>Diplostraca</taxon>
        <taxon>Cladocera</taxon>
        <taxon>Anomopoda</taxon>
        <taxon>Daphniidae</taxon>
        <taxon>Daphnia</taxon>
    </lineage>
</organism>
<keyword evidence="3" id="KW-1185">Reference proteome</keyword>
<reference evidence="2 3" key="1">
    <citation type="journal article" date="2011" name="Science">
        <title>The ecoresponsive genome of Daphnia pulex.</title>
        <authorList>
            <person name="Colbourne J.K."/>
            <person name="Pfrender M.E."/>
            <person name="Gilbert D."/>
            <person name="Thomas W.K."/>
            <person name="Tucker A."/>
            <person name="Oakley T.H."/>
            <person name="Tokishita S."/>
            <person name="Aerts A."/>
            <person name="Arnold G.J."/>
            <person name="Basu M.K."/>
            <person name="Bauer D.J."/>
            <person name="Caceres C.E."/>
            <person name="Carmel L."/>
            <person name="Casola C."/>
            <person name="Choi J.H."/>
            <person name="Detter J.C."/>
            <person name="Dong Q."/>
            <person name="Dusheyko S."/>
            <person name="Eads B.D."/>
            <person name="Frohlich T."/>
            <person name="Geiler-Samerotte K.A."/>
            <person name="Gerlach D."/>
            <person name="Hatcher P."/>
            <person name="Jogdeo S."/>
            <person name="Krijgsveld J."/>
            <person name="Kriventseva E.V."/>
            <person name="Kultz D."/>
            <person name="Laforsch C."/>
            <person name="Lindquist E."/>
            <person name="Lopez J."/>
            <person name="Manak J.R."/>
            <person name="Muller J."/>
            <person name="Pangilinan J."/>
            <person name="Patwardhan R.P."/>
            <person name="Pitluck S."/>
            <person name="Pritham E.J."/>
            <person name="Rechtsteiner A."/>
            <person name="Rho M."/>
            <person name="Rogozin I.B."/>
            <person name="Sakarya O."/>
            <person name="Salamov A."/>
            <person name="Schaack S."/>
            <person name="Shapiro H."/>
            <person name="Shiga Y."/>
            <person name="Skalitzky C."/>
            <person name="Smith Z."/>
            <person name="Souvorov A."/>
            <person name="Sung W."/>
            <person name="Tang Z."/>
            <person name="Tsuchiya D."/>
            <person name="Tu H."/>
            <person name="Vos H."/>
            <person name="Wang M."/>
            <person name="Wolf Y.I."/>
            <person name="Yamagata H."/>
            <person name="Yamada T."/>
            <person name="Ye Y."/>
            <person name="Shaw J.R."/>
            <person name="Andrews J."/>
            <person name="Crease T.J."/>
            <person name="Tang H."/>
            <person name="Lucas S.M."/>
            <person name="Robertson H.M."/>
            <person name="Bork P."/>
            <person name="Koonin E.V."/>
            <person name="Zdobnov E.M."/>
            <person name="Grigoriev I.V."/>
            <person name="Lynch M."/>
            <person name="Boore J.L."/>
        </authorList>
    </citation>
    <scope>NUCLEOTIDE SEQUENCE [LARGE SCALE GENOMIC DNA]</scope>
</reference>
<name>E9GXM3_DAPPU</name>
<feature type="compositionally biased region" description="Gly residues" evidence="1">
    <location>
        <begin position="178"/>
        <end position="188"/>
    </location>
</feature>
<dbReference type="EMBL" id="GL732573">
    <property type="protein sequence ID" value="EFX75685.1"/>
    <property type="molecule type" value="Genomic_DNA"/>
</dbReference>
<feature type="region of interest" description="Disordered" evidence="1">
    <location>
        <begin position="59"/>
        <end position="81"/>
    </location>
</feature>
<feature type="compositionally biased region" description="Basic and acidic residues" evidence="1">
    <location>
        <begin position="275"/>
        <end position="285"/>
    </location>
</feature>
<dbReference type="OrthoDB" id="6247875at2759"/>
<dbReference type="AlphaFoldDB" id="E9GXM3"/>
<gene>
    <name evidence="2" type="ORF">DAPPUDRAFT_107585</name>
</gene>
<feature type="region of interest" description="Disordered" evidence="1">
    <location>
        <begin position="138"/>
        <end position="192"/>
    </location>
</feature>
<feature type="region of interest" description="Disordered" evidence="1">
    <location>
        <begin position="98"/>
        <end position="126"/>
    </location>
</feature>
<evidence type="ECO:0000256" key="1">
    <source>
        <dbReference type="SAM" id="MobiDB-lite"/>
    </source>
</evidence>